<feature type="compositionally biased region" description="Basic and acidic residues" evidence="2">
    <location>
        <begin position="660"/>
        <end position="670"/>
    </location>
</feature>
<feature type="compositionally biased region" description="Low complexity" evidence="2">
    <location>
        <begin position="848"/>
        <end position="866"/>
    </location>
</feature>
<organism evidence="4 5">
    <name type="scientific">Chionoecetes opilio</name>
    <name type="common">Atlantic snow crab</name>
    <name type="synonym">Cancer opilio</name>
    <dbReference type="NCBI Taxonomy" id="41210"/>
    <lineage>
        <taxon>Eukaryota</taxon>
        <taxon>Metazoa</taxon>
        <taxon>Ecdysozoa</taxon>
        <taxon>Arthropoda</taxon>
        <taxon>Crustacea</taxon>
        <taxon>Multicrustacea</taxon>
        <taxon>Malacostraca</taxon>
        <taxon>Eumalacostraca</taxon>
        <taxon>Eucarida</taxon>
        <taxon>Decapoda</taxon>
        <taxon>Pleocyemata</taxon>
        <taxon>Brachyura</taxon>
        <taxon>Eubrachyura</taxon>
        <taxon>Majoidea</taxon>
        <taxon>Majidae</taxon>
        <taxon>Chionoecetes</taxon>
    </lineage>
</organism>
<gene>
    <name evidence="4" type="primary">Postn</name>
    <name evidence="4" type="ORF">GWK47_051362</name>
</gene>
<dbReference type="GO" id="GO:0005615">
    <property type="term" value="C:extracellular space"/>
    <property type="evidence" value="ECO:0007669"/>
    <property type="project" value="TreeGrafter"/>
</dbReference>
<dbReference type="PROSITE" id="PS50213">
    <property type="entry name" value="FAS1"/>
    <property type="match status" value="2"/>
</dbReference>
<dbReference type="SMART" id="SM00554">
    <property type="entry name" value="FAS1"/>
    <property type="match status" value="3"/>
</dbReference>
<feature type="domain" description="FAS1" evidence="3">
    <location>
        <begin position="1"/>
        <end position="118"/>
    </location>
</feature>
<feature type="region of interest" description="Disordered" evidence="2">
    <location>
        <begin position="1405"/>
        <end position="1438"/>
    </location>
</feature>
<evidence type="ECO:0000259" key="3">
    <source>
        <dbReference type="PROSITE" id="PS50213"/>
    </source>
</evidence>
<comment type="caution">
    <text evidence="4">The sequence shown here is derived from an EMBL/GenBank/DDBJ whole genome shotgun (WGS) entry which is preliminary data.</text>
</comment>
<feature type="region of interest" description="Disordered" evidence="2">
    <location>
        <begin position="844"/>
        <end position="1322"/>
    </location>
</feature>
<dbReference type="SUPFAM" id="SSF82153">
    <property type="entry name" value="FAS1 domain"/>
    <property type="match status" value="3"/>
</dbReference>
<proteinExistence type="predicted"/>
<sequence length="1556" mass="170239">MLPEDVHLVPIEVLQMIKCGCASSTPCSSGRCSCVVAQMSCSMFCNCHAGPDSLIQNHVIPHVICESAVTGEHRVSTVSKEKLTFSCDIDGTYLEKTKMRGNFNLGQNGIIHMIDDVLLPDRAKNLLELAESRQLYTFVELVKKAGLEETLSHTGDYTFFVPDEAAWYALDSQVLEKARRDLDLAGQLVRFHGAYGRHLTNAITDNQAIMTLNEEDPVRLQVWRRALGVEDARITEPDLEAQNGVIHIINKVITPSNQSIGDVLRSLPGQGFETFLEAVDRVSQEDEDGALLSLGPGDQMFYTFFVPTDRAFRRVNQIPIQDQEEWYLIATRQSGQLATPRIMASPPALRSSSLILQIPAPFSPLNFATASLTSSREDTVLSMGGSTSTARNPVLLWMCLAAGSAAGQEQRDPRLARCVLERDELLATSHSALEDRLILQGQVKALAAALDNVNVELQQQAMQHSAVQQEHMALLQHYGALQHRHAGLESEHARELQGHARLLRDYLALRGEHVTMEKDLGRMHVTHQVLQESYEALQDKYDVLEAEKSVAVKDHGDLQESYEALQARQSVYEDHLLSAEQEESDRLQNSLQDTVKELQAVQQKNKEPVAALGQREQEAAAKDQALEGMWRGARRLWRAYESLQAQIRALTLQREEEEEDRRRQARREDSLSTTVRALEKREAAGLACRAQTVQEASEQPHTEAQALSMADGSTSHEAKTTSVYSLLGLEDDEAREMDDILGNLEMLRRLRTDEAFTRQVVKQHVAVNMFPETSFEKNLVYTVNGMAEPFDVKKTQSDVLKVNGEEVVSSHLCANGVIHVINKAFMPESSYSTNVQQRVTYTFGQDGVGYPSRSSSSRTYKKTVSSAKRYNGESQDLPGVLQDNVDRLPSRATRRKTAKNGRGGFSSSSFSPTLPPAVATSLSPLPSLTSPTAQDEVEETHLEGTKLEAQEDEAAANTISGSSKDSRTSYDDPESYNKPGLRDGHGSPHRQAEGSYSRLPDERNSSDRAFFSNSTRYANQDRAISKSHDDSSDLRGATTNLERSNTDLRGSATNLRGYDSLSRSSPDQREFSTGLRGTDVSGLTADVKSSSNDVTGSSTDVESSSTNVRGSSTDVRSSNFDLRGASRRVSSPDERNSNAGRRGFSTDIRDTNSERQGSSTDILRGSSTDMLRSSSTDVRGSNADVRESNTRISDSNGSIRGSSTGVRGSSTISSGSSTVLGGFTTDTRGSSSMVGGSRTGLQREVDTGVGGLSAGVGGSSGYTTSSSRTYTYKYSGGTRGLEPRKNQDPYPIPYGSGLPPSTNTPSSLNRDNTAGPETPGSRRFSYVGHGYGQDVVGHTDQQTRVTGPSPLPYHLGTESHGAYGQDVAGIRSLRKGAGNVRALEEASGGSEGVGKSVYKFSKTSHVQQHLQGPHALQPGSSLHSATSGRSSTTIGSVRSSRRRYNITKTSYSYTVPVLHSPLSQPIHSADNKLGSLSPVSAYAFTGDEDMYADGTELAEVKGVGIENIAREEARQHRRRFRKKRHHKRRGGGKGRRRRGRRGRRNKASKKATTPEE</sequence>
<feature type="compositionally biased region" description="Polar residues" evidence="2">
    <location>
        <begin position="1299"/>
        <end position="1312"/>
    </location>
</feature>
<dbReference type="OrthoDB" id="6380122at2759"/>
<feature type="compositionally biased region" description="Basic and acidic residues" evidence="2">
    <location>
        <begin position="1023"/>
        <end position="1033"/>
    </location>
</feature>
<dbReference type="InterPro" id="IPR000782">
    <property type="entry name" value="FAS1_domain"/>
</dbReference>
<dbReference type="Pfam" id="PF02469">
    <property type="entry name" value="Fasciclin"/>
    <property type="match status" value="3"/>
</dbReference>
<accession>A0A8J5CS31</accession>
<feature type="compositionally biased region" description="Basic residues" evidence="2">
    <location>
        <begin position="1515"/>
        <end position="1549"/>
    </location>
</feature>
<feature type="coiled-coil region" evidence="1">
    <location>
        <begin position="527"/>
        <end position="604"/>
    </location>
</feature>
<feature type="region of interest" description="Disordered" evidence="2">
    <location>
        <begin position="654"/>
        <end position="674"/>
    </location>
</feature>
<feature type="compositionally biased region" description="Low complexity" evidence="2">
    <location>
        <begin position="905"/>
        <end position="933"/>
    </location>
</feature>
<dbReference type="InterPro" id="IPR036378">
    <property type="entry name" value="FAS1_dom_sf"/>
</dbReference>
<feature type="compositionally biased region" description="Polar residues" evidence="2">
    <location>
        <begin position="1418"/>
        <end position="1438"/>
    </location>
</feature>
<feature type="compositionally biased region" description="Low complexity" evidence="2">
    <location>
        <begin position="1261"/>
        <end position="1276"/>
    </location>
</feature>
<dbReference type="GO" id="GO:0030198">
    <property type="term" value="P:extracellular matrix organization"/>
    <property type="evidence" value="ECO:0007669"/>
    <property type="project" value="TreeGrafter"/>
</dbReference>
<feature type="compositionally biased region" description="Basic and acidic residues" evidence="2">
    <location>
        <begin position="980"/>
        <end position="992"/>
    </location>
</feature>
<reference evidence="4" key="1">
    <citation type="submission" date="2020-07" db="EMBL/GenBank/DDBJ databases">
        <title>The High-quality genome of the commercially important snow crab, Chionoecetes opilio.</title>
        <authorList>
            <person name="Jeong J.-H."/>
            <person name="Ryu S."/>
        </authorList>
    </citation>
    <scope>NUCLEOTIDE SEQUENCE</scope>
    <source>
        <strain evidence="4">MADBK_172401_WGS</strain>
        <tissue evidence="4">Digestive gland</tissue>
    </source>
</reference>
<feature type="domain" description="FAS1" evidence="3">
    <location>
        <begin position="122"/>
        <end position="253"/>
    </location>
</feature>
<dbReference type="Gene3D" id="2.30.180.10">
    <property type="entry name" value="FAS1 domain"/>
    <property type="match status" value="3"/>
</dbReference>
<dbReference type="GO" id="GO:0031012">
    <property type="term" value="C:extracellular matrix"/>
    <property type="evidence" value="ECO:0007669"/>
    <property type="project" value="TreeGrafter"/>
</dbReference>
<dbReference type="PANTHER" id="PTHR10900:SF114">
    <property type="entry name" value="FAS1 DOMAIN-CONTAINING PROTEIN"/>
    <property type="match status" value="1"/>
</dbReference>
<feature type="compositionally biased region" description="Polar residues" evidence="2">
    <location>
        <begin position="1037"/>
        <end position="1054"/>
    </location>
</feature>
<name>A0A8J5CS31_CHIOP</name>
<feature type="compositionally biased region" description="Polar residues" evidence="2">
    <location>
        <begin position="1224"/>
        <end position="1234"/>
    </location>
</feature>
<dbReference type="InterPro" id="IPR050904">
    <property type="entry name" value="Adhesion/Biosynth-related"/>
</dbReference>
<evidence type="ECO:0000256" key="2">
    <source>
        <dbReference type="SAM" id="MobiDB-lite"/>
    </source>
</evidence>
<keyword evidence="1" id="KW-0175">Coiled coil</keyword>
<keyword evidence="5" id="KW-1185">Reference proteome</keyword>
<evidence type="ECO:0000313" key="5">
    <source>
        <dbReference type="Proteomes" id="UP000770661"/>
    </source>
</evidence>
<feature type="compositionally biased region" description="Polar residues" evidence="2">
    <location>
        <begin position="1154"/>
        <end position="1179"/>
    </location>
</feature>
<feature type="compositionally biased region" description="Basic and acidic residues" evidence="2">
    <location>
        <begin position="939"/>
        <end position="949"/>
    </location>
</feature>
<feature type="compositionally biased region" description="Low complexity" evidence="2">
    <location>
        <begin position="1197"/>
        <end position="1222"/>
    </location>
</feature>
<protein>
    <submittedName>
        <fullName evidence="4">Periostin</fullName>
    </submittedName>
</protein>
<dbReference type="GO" id="GO:0050839">
    <property type="term" value="F:cell adhesion molecule binding"/>
    <property type="evidence" value="ECO:0007669"/>
    <property type="project" value="TreeGrafter"/>
</dbReference>
<evidence type="ECO:0000313" key="4">
    <source>
        <dbReference type="EMBL" id="KAG0719010.1"/>
    </source>
</evidence>
<feature type="region of interest" description="Disordered" evidence="2">
    <location>
        <begin position="690"/>
        <end position="715"/>
    </location>
</feature>
<dbReference type="EMBL" id="JACEEZ010015171">
    <property type="protein sequence ID" value="KAG0719010.1"/>
    <property type="molecule type" value="Genomic_DNA"/>
</dbReference>
<dbReference type="Proteomes" id="UP000770661">
    <property type="component" value="Unassembled WGS sequence"/>
</dbReference>
<feature type="compositionally biased region" description="Gly residues" evidence="2">
    <location>
        <begin position="1248"/>
        <end position="1260"/>
    </location>
</feature>
<evidence type="ECO:0000256" key="1">
    <source>
        <dbReference type="SAM" id="Coils"/>
    </source>
</evidence>
<feature type="compositionally biased region" description="Polar residues" evidence="2">
    <location>
        <begin position="1087"/>
        <end position="1120"/>
    </location>
</feature>
<feature type="region of interest" description="Disordered" evidence="2">
    <location>
        <begin position="1509"/>
        <end position="1556"/>
    </location>
</feature>
<dbReference type="PANTHER" id="PTHR10900">
    <property type="entry name" value="PERIOSTIN-RELATED"/>
    <property type="match status" value="1"/>
</dbReference>
<dbReference type="GO" id="GO:0007155">
    <property type="term" value="P:cell adhesion"/>
    <property type="evidence" value="ECO:0007669"/>
    <property type="project" value="TreeGrafter"/>
</dbReference>